<evidence type="ECO:0000256" key="1">
    <source>
        <dbReference type="ARBA" id="ARBA00006379"/>
    </source>
</evidence>
<dbReference type="OrthoDB" id="6353017at2759"/>
<keyword evidence="5 9" id="KW-0995">Kinetochore</keyword>
<dbReference type="GO" id="GO:0005634">
    <property type="term" value="C:nucleus"/>
    <property type="evidence" value="ECO:0007669"/>
    <property type="project" value="UniProtKB-SubCell"/>
</dbReference>
<evidence type="ECO:0000259" key="11">
    <source>
        <dbReference type="Pfam" id="PF08234"/>
    </source>
</evidence>
<dbReference type="GO" id="GO:0007059">
    <property type="term" value="P:chromosome segregation"/>
    <property type="evidence" value="ECO:0007669"/>
    <property type="project" value="InterPro"/>
</dbReference>
<evidence type="ECO:0000256" key="9">
    <source>
        <dbReference type="RuleBase" id="RU367150"/>
    </source>
</evidence>
<dbReference type="CDD" id="cd23784">
    <property type="entry name" value="RWD_Spc25"/>
    <property type="match status" value="1"/>
</dbReference>
<organism evidence="12 13">
    <name type="scientific">Gigaspora rosea</name>
    <dbReference type="NCBI Taxonomy" id="44941"/>
    <lineage>
        <taxon>Eukaryota</taxon>
        <taxon>Fungi</taxon>
        <taxon>Fungi incertae sedis</taxon>
        <taxon>Mucoromycota</taxon>
        <taxon>Glomeromycotina</taxon>
        <taxon>Glomeromycetes</taxon>
        <taxon>Diversisporales</taxon>
        <taxon>Gigasporaceae</taxon>
        <taxon>Gigaspora</taxon>
    </lineage>
</organism>
<keyword evidence="7 9" id="KW-0131">Cell cycle</keyword>
<evidence type="ECO:0000256" key="5">
    <source>
        <dbReference type="ARBA" id="ARBA00022838"/>
    </source>
</evidence>
<protein>
    <recommendedName>
        <fullName evidence="9">Kinetochore protein SPC25</fullName>
    </recommendedName>
</protein>
<keyword evidence="4 9" id="KW-0498">Mitosis</keyword>
<dbReference type="Proteomes" id="UP000266673">
    <property type="component" value="Unassembled WGS sequence"/>
</dbReference>
<keyword evidence="13" id="KW-1185">Reference proteome</keyword>
<dbReference type="GO" id="GO:0051301">
    <property type="term" value="P:cell division"/>
    <property type="evidence" value="ECO:0007669"/>
    <property type="project" value="UniProtKB-UniRule"/>
</dbReference>
<gene>
    <name evidence="12" type="ORF">C2G38_2138917</name>
</gene>
<dbReference type="STRING" id="44941.A0A397VVX5"/>
<keyword evidence="6 10" id="KW-0175">Coiled coil</keyword>
<feature type="coiled-coil region" evidence="10">
    <location>
        <begin position="109"/>
        <end position="164"/>
    </location>
</feature>
<comment type="subcellular location">
    <subcellularLocation>
        <location evidence="9">Nucleus</location>
    </subcellularLocation>
    <subcellularLocation>
        <location evidence="9">Chromosome</location>
        <location evidence="9">Centromere</location>
        <location evidence="9">Kinetochore</location>
    </subcellularLocation>
</comment>
<accession>A0A397VVX5</accession>
<evidence type="ECO:0000256" key="3">
    <source>
        <dbReference type="ARBA" id="ARBA00022618"/>
    </source>
</evidence>
<dbReference type="PANTHER" id="PTHR14281">
    <property type="entry name" value="KINETOCHORE PROTEIN SPC25-RELATED"/>
    <property type="match status" value="1"/>
</dbReference>
<sequence length="273" mass="31822">MNSESTTPSQSPKISKLSANISFFNNNNDDNTRNKNVINDTSFTFTKVDYNQENLKKKSKSFEENLSNYIVNAKKNMESKRHLWQNTITSNKGEITKLQEEIKLFEKIHKEFIKSLENEKKELSKIQMEITNLKLDESSKNEGIIVLKKRIEKVEGDIKQQREAIEVKRALLETQLSQNLPELSIFTNKLALTMDRVQDDMINFTFTCIYDNNSSRSCCFTIDVGETKYKVIECNPMLEELDELVSQLNTSRDFFSFLKKMRQGFRKYAKADT</sequence>
<evidence type="ECO:0000256" key="7">
    <source>
        <dbReference type="ARBA" id="ARBA00023306"/>
    </source>
</evidence>
<evidence type="ECO:0000313" key="12">
    <source>
        <dbReference type="EMBL" id="RIB25139.1"/>
    </source>
</evidence>
<evidence type="ECO:0000256" key="2">
    <source>
        <dbReference type="ARBA" id="ARBA00022454"/>
    </source>
</evidence>
<comment type="caution">
    <text evidence="12">The sequence shown here is derived from an EMBL/GenBank/DDBJ whole genome shotgun (WGS) entry which is preliminary data.</text>
</comment>
<dbReference type="Gene3D" id="3.30.457.50">
    <property type="entry name" value="Chromosome segregation protein Spc25"/>
    <property type="match status" value="1"/>
</dbReference>
<dbReference type="InterPro" id="IPR045143">
    <property type="entry name" value="Spc25"/>
</dbReference>
<dbReference type="EMBL" id="QKWP01000186">
    <property type="protein sequence ID" value="RIB25139.1"/>
    <property type="molecule type" value="Genomic_DNA"/>
</dbReference>
<keyword evidence="3 9" id="KW-0132">Cell division</keyword>
<feature type="domain" description="Chromosome segregation protein Spc25 C-terminal" evidence="11">
    <location>
        <begin position="197"/>
        <end position="266"/>
    </location>
</feature>
<keyword evidence="8 9" id="KW-0137">Centromere</keyword>
<proteinExistence type="inferred from homology"/>
<dbReference type="GO" id="GO:0031262">
    <property type="term" value="C:Ndc80 complex"/>
    <property type="evidence" value="ECO:0007669"/>
    <property type="project" value="InterPro"/>
</dbReference>
<keyword evidence="9" id="KW-0539">Nucleus</keyword>
<dbReference type="InterPro" id="IPR013255">
    <property type="entry name" value="Spc25_C"/>
</dbReference>
<reference evidence="12 13" key="1">
    <citation type="submission" date="2018-06" db="EMBL/GenBank/DDBJ databases">
        <title>Comparative genomics reveals the genomic features of Rhizophagus irregularis, R. cerebriforme, R. diaphanum and Gigaspora rosea, and their symbiotic lifestyle signature.</title>
        <authorList>
            <person name="Morin E."/>
            <person name="San Clemente H."/>
            <person name="Chen E.C.H."/>
            <person name="De La Providencia I."/>
            <person name="Hainaut M."/>
            <person name="Kuo A."/>
            <person name="Kohler A."/>
            <person name="Murat C."/>
            <person name="Tang N."/>
            <person name="Roy S."/>
            <person name="Loubradou J."/>
            <person name="Henrissat B."/>
            <person name="Grigoriev I.V."/>
            <person name="Corradi N."/>
            <person name="Roux C."/>
            <person name="Martin F.M."/>
        </authorList>
    </citation>
    <scope>NUCLEOTIDE SEQUENCE [LARGE SCALE GENOMIC DNA]</scope>
    <source>
        <strain evidence="12 13">DAOM 194757</strain>
    </source>
</reference>
<name>A0A397VVX5_9GLOM</name>
<dbReference type="AlphaFoldDB" id="A0A397VVX5"/>
<comment type="function">
    <text evidence="9">Acts as a component of the essential kinetochore-associated NDC80 complex, which is required for chromosome segregation and spindle checkpoint activity.</text>
</comment>
<evidence type="ECO:0000256" key="8">
    <source>
        <dbReference type="ARBA" id="ARBA00023328"/>
    </source>
</evidence>
<evidence type="ECO:0000256" key="6">
    <source>
        <dbReference type="ARBA" id="ARBA00023054"/>
    </source>
</evidence>
<feature type="non-terminal residue" evidence="12">
    <location>
        <position position="1"/>
    </location>
</feature>
<keyword evidence="2 9" id="KW-0158">Chromosome</keyword>
<evidence type="ECO:0000313" key="13">
    <source>
        <dbReference type="Proteomes" id="UP000266673"/>
    </source>
</evidence>
<dbReference type="FunFam" id="3.30.457.50:FF:000001">
    <property type="entry name" value="Probable kinetochore protein spc25"/>
    <property type="match status" value="1"/>
</dbReference>
<evidence type="ECO:0000256" key="10">
    <source>
        <dbReference type="SAM" id="Coils"/>
    </source>
</evidence>
<evidence type="ECO:0000256" key="4">
    <source>
        <dbReference type="ARBA" id="ARBA00022776"/>
    </source>
</evidence>
<dbReference type="PANTHER" id="PTHR14281:SF0">
    <property type="entry name" value="KINETOCHORE PROTEIN SPC25"/>
    <property type="match status" value="1"/>
</dbReference>
<dbReference type="Pfam" id="PF08234">
    <property type="entry name" value="Spindle_Spc25"/>
    <property type="match status" value="1"/>
</dbReference>
<comment type="similarity">
    <text evidence="1 9">Belongs to the SPC25 family.</text>
</comment>
<comment type="subunit">
    <text evidence="9">Component of the NDC80 complex.</text>
</comment>